<feature type="region of interest" description="Disordered" evidence="1">
    <location>
        <begin position="15"/>
        <end position="46"/>
    </location>
</feature>
<accession>A0A5W3RT10</accession>
<comment type="caution">
    <text evidence="2">The sequence shown here is derived from an EMBL/GenBank/DDBJ whole genome shotgun (WGS) entry which is preliminary data.</text>
</comment>
<evidence type="ECO:0000256" key="1">
    <source>
        <dbReference type="SAM" id="MobiDB-lite"/>
    </source>
</evidence>
<name>A0A5W3RT10_SALET</name>
<feature type="compositionally biased region" description="Gly residues" evidence="1">
    <location>
        <begin position="17"/>
        <end position="46"/>
    </location>
</feature>
<dbReference type="EMBL" id="AAHDIR010000004">
    <property type="protein sequence ID" value="EBU8204132.1"/>
    <property type="molecule type" value="Genomic_DNA"/>
</dbReference>
<proteinExistence type="predicted"/>
<reference evidence="2" key="1">
    <citation type="submission" date="2018-05" db="EMBL/GenBank/DDBJ databases">
        <authorList>
            <person name="Ashton P.M."/>
            <person name="Dallman T."/>
            <person name="Nair S."/>
            <person name="De Pinna E."/>
            <person name="Peters T."/>
            <person name="Grant K."/>
        </authorList>
    </citation>
    <scope>NUCLEOTIDE SEQUENCE</scope>
    <source>
        <strain evidence="2">374031</strain>
    </source>
</reference>
<evidence type="ECO:0000313" key="2">
    <source>
        <dbReference type="EMBL" id="EBU8204132.1"/>
    </source>
</evidence>
<protein>
    <recommendedName>
        <fullName evidence="3">Endoprotease</fullName>
    </recommendedName>
</protein>
<sequence>MWKKKIFNYVLMNSEPGEGGGNGGQGDGGEGTGGNGGSVLGDGSGGGANSLDWMPEKFRVMDEAGALNVEASSRKLAEDYAALSGSTATLPESHEGYAPKIESEWLNFEEFKKDPEGAAFLKSAHAKGLTNEQVEFVLNEYGKRAPELISGAGEVDRDATVAELKQAWKTDAEFNANVQNAYRAFQAFASPDDIAKMDEIGNNPVVIRLLAKVGAEIQEDKPFGGGDVVSGEDVKSLMMSEAYRNEKHPDHASVSAKVQRYYAHKYGNQAIA</sequence>
<dbReference type="AlphaFoldDB" id="A0A5W3RT10"/>
<organism evidence="2">
    <name type="scientific">Salmonella enterica subsp. enterica serovar Cardoner</name>
    <dbReference type="NCBI Taxonomy" id="2564309"/>
    <lineage>
        <taxon>Bacteria</taxon>
        <taxon>Pseudomonadati</taxon>
        <taxon>Pseudomonadota</taxon>
        <taxon>Gammaproteobacteria</taxon>
        <taxon>Enterobacterales</taxon>
        <taxon>Enterobacteriaceae</taxon>
        <taxon>Salmonella</taxon>
    </lineage>
</organism>
<evidence type="ECO:0008006" key="3">
    <source>
        <dbReference type="Google" id="ProtNLM"/>
    </source>
</evidence>
<gene>
    <name evidence="2" type="ORF">DLM21_07140</name>
</gene>